<keyword evidence="8" id="KW-0472">Membrane</keyword>
<accession>A0A235CK22</accession>
<evidence type="ECO:0000256" key="10">
    <source>
        <dbReference type="ARBA" id="ARBA00030775"/>
    </source>
</evidence>
<dbReference type="InterPro" id="IPR012902">
    <property type="entry name" value="N_methyl_site"/>
</dbReference>
<dbReference type="Pfam" id="PF12019">
    <property type="entry name" value="GspH"/>
    <property type="match status" value="1"/>
</dbReference>
<dbReference type="SUPFAM" id="SSF54523">
    <property type="entry name" value="Pili subunits"/>
    <property type="match status" value="1"/>
</dbReference>
<dbReference type="AlphaFoldDB" id="A0A235CK22"/>
<dbReference type="Proteomes" id="UP000295058">
    <property type="component" value="Unassembled WGS sequence"/>
</dbReference>
<keyword evidence="15" id="KW-1185">Reference proteome</keyword>
<dbReference type="InterPro" id="IPR045584">
    <property type="entry name" value="Pilin-like"/>
</dbReference>
<evidence type="ECO:0000313" key="15">
    <source>
        <dbReference type="Proteomes" id="UP000295058"/>
    </source>
</evidence>
<evidence type="ECO:0000256" key="6">
    <source>
        <dbReference type="ARBA" id="ARBA00022692"/>
    </source>
</evidence>
<evidence type="ECO:0000313" key="12">
    <source>
        <dbReference type="EMBL" id="OYD24734.1"/>
    </source>
</evidence>
<dbReference type="GO" id="GO:0015627">
    <property type="term" value="C:type II protein secretion system complex"/>
    <property type="evidence" value="ECO:0007669"/>
    <property type="project" value="InterPro"/>
</dbReference>
<keyword evidence="4" id="KW-0488">Methylation</keyword>
<dbReference type="OrthoDB" id="5570404at2"/>
<name>A0A235CK22_9GAMM</name>
<evidence type="ECO:0000313" key="13">
    <source>
        <dbReference type="EMBL" id="TDW59483.1"/>
    </source>
</evidence>
<dbReference type="Gene3D" id="3.55.40.10">
    <property type="entry name" value="minor pseudopilin epsh domain"/>
    <property type="match status" value="1"/>
</dbReference>
<organism evidence="12 14">
    <name type="scientific">Oceanimonas baumannii</name>
    <dbReference type="NCBI Taxonomy" id="129578"/>
    <lineage>
        <taxon>Bacteria</taxon>
        <taxon>Pseudomonadati</taxon>
        <taxon>Pseudomonadota</taxon>
        <taxon>Gammaproteobacteria</taxon>
        <taxon>Aeromonadales</taxon>
        <taxon>Aeromonadaceae</taxon>
        <taxon>Oceanimonas</taxon>
    </lineage>
</organism>
<evidence type="ECO:0000256" key="9">
    <source>
        <dbReference type="ARBA" id="ARBA00025772"/>
    </source>
</evidence>
<dbReference type="EMBL" id="NQJF01000006">
    <property type="protein sequence ID" value="OYD24734.1"/>
    <property type="molecule type" value="Genomic_DNA"/>
</dbReference>
<evidence type="ECO:0000256" key="5">
    <source>
        <dbReference type="ARBA" id="ARBA00022519"/>
    </source>
</evidence>
<comment type="caution">
    <text evidence="12">The sequence shown here is derived from an EMBL/GenBank/DDBJ whole genome shotgun (WGS) entry which is preliminary data.</text>
</comment>
<evidence type="ECO:0000256" key="2">
    <source>
        <dbReference type="ARBA" id="ARBA00021549"/>
    </source>
</evidence>
<reference evidence="12 14" key="1">
    <citation type="submission" date="2017-08" db="EMBL/GenBank/DDBJ databases">
        <title>Draft Genome Sequence of the Marine Bacterium Oceanimonas baumannii ATCC 700832.</title>
        <authorList>
            <person name="Mcclelland W.D."/>
            <person name="Brennan M.A."/>
            <person name="Trachtenberg A.M."/>
            <person name="Maclea K.S."/>
        </authorList>
    </citation>
    <scope>NUCLEOTIDE SEQUENCE [LARGE SCALE GENOMIC DNA]</scope>
    <source>
        <strain evidence="12 14">ATCC 700832</strain>
    </source>
</reference>
<proteinExistence type="inferred from homology"/>
<dbReference type="Proteomes" id="UP000243640">
    <property type="component" value="Unassembled WGS sequence"/>
</dbReference>
<dbReference type="GO" id="GO:0015628">
    <property type="term" value="P:protein secretion by the type II secretion system"/>
    <property type="evidence" value="ECO:0007669"/>
    <property type="project" value="InterPro"/>
</dbReference>
<evidence type="ECO:0000256" key="8">
    <source>
        <dbReference type="ARBA" id="ARBA00023136"/>
    </source>
</evidence>
<dbReference type="InterPro" id="IPR022346">
    <property type="entry name" value="T2SS_GspH"/>
</dbReference>
<comment type="similarity">
    <text evidence="9">Belongs to the GSP H family.</text>
</comment>
<evidence type="ECO:0000256" key="1">
    <source>
        <dbReference type="ARBA" id="ARBA00004377"/>
    </source>
</evidence>
<dbReference type="Pfam" id="PF07963">
    <property type="entry name" value="N_methyl"/>
    <property type="match status" value="1"/>
</dbReference>
<dbReference type="EMBL" id="SODO01000005">
    <property type="protein sequence ID" value="TDW59483.1"/>
    <property type="molecule type" value="Genomic_DNA"/>
</dbReference>
<dbReference type="GO" id="GO:0005886">
    <property type="term" value="C:plasma membrane"/>
    <property type="evidence" value="ECO:0007669"/>
    <property type="project" value="UniProtKB-SubCell"/>
</dbReference>
<evidence type="ECO:0000259" key="11">
    <source>
        <dbReference type="Pfam" id="PF12019"/>
    </source>
</evidence>
<comment type="subcellular location">
    <subcellularLocation>
        <location evidence="1">Cell inner membrane</location>
        <topology evidence="1">Single-pass membrane protein</topology>
    </subcellularLocation>
</comment>
<keyword evidence="3" id="KW-1003">Cell membrane</keyword>
<evidence type="ECO:0000256" key="4">
    <source>
        <dbReference type="ARBA" id="ARBA00022481"/>
    </source>
</evidence>
<evidence type="ECO:0000313" key="14">
    <source>
        <dbReference type="Proteomes" id="UP000243640"/>
    </source>
</evidence>
<evidence type="ECO:0000256" key="7">
    <source>
        <dbReference type="ARBA" id="ARBA00022989"/>
    </source>
</evidence>
<dbReference type="PROSITE" id="PS00409">
    <property type="entry name" value="PROKAR_NTER_METHYL"/>
    <property type="match status" value="1"/>
</dbReference>
<gene>
    <name evidence="12" type="ORF">B6S09_08925</name>
    <name evidence="13" type="ORF">LY04_01734</name>
</gene>
<protein>
    <recommendedName>
        <fullName evidence="2">Type II secretion system protein H</fullName>
    </recommendedName>
    <alternativeName>
        <fullName evidence="10">General secretion pathway protein H</fullName>
    </alternativeName>
</protein>
<reference evidence="13 15" key="2">
    <citation type="submission" date="2019-03" db="EMBL/GenBank/DDBJ databases">
        <title>Genomic Encyclopedia of Archaeal and Bacterial Type Strains, Phase II (KMG-II): from individual species to whole genera.</title>
        <authorList>
            <person name="Goeker M."/>
        </authorList>
    </citation>
    <scope>NUCLEOTIDE SEQUENCE [LARGE SCALE GENOMIC DNA]</scope>
    <source>
        <strain evidence="13 15">DSM 15594</strain>
    </source>
</reference>
<sequence>MRRRLSGLTLIELLVGLVVMTVLTSLAVPGFQGLREQSQIRSAGMAVYADLQLARSEAIKRSREVTVCFSGLDSIAWSYRLHDSGDCSGSVIERVDGQDFPGIKLSMTGIGGDQLSFQPRRHQLVTKRITLSSGHHDMQVKTWNNGIIRTCSDHGLPGVPVCE</sequence>
<keyword evidence="6" id="KW-0812">Transmembrane</keyword>
<evidence type="ECO:0000256" key="3">
    <source>
        <dbReference type="ARBA" id="ARBA00022475"/>
    </source>
</evidence>
<feature type="domain" description="General secretion pathway GspH" evidence="11">
    <location>
        <begin position="45"/>
        <end position="140"/>
    </location>
</feature>
<keyword evidence="5" id="KW-0997">Cell inner membrane</keyword>
<dbReference type="RefSeq" id="WP_094278150.1">
    <property type="nucleotide sequence ID" value="NZ_JBLWZI010000005.1"/>
</dbReference>
<keyword evidence="7" id="KW-1133">Transmembrane helix</keyword>